<dbReference type="InterPro" id="IPR050924">
    <property type="entry name" value="Peroxiredoxin_BCP/PrxQ"/>
</dbReference>
<dbReference type="Proteomes" id="UP000588277">
    <property type="component" value="Unassembled WGS sequence"/>
</dbReference>
<comment type="caution">
    <text evidence="15">The sequence shown here is derived from an EMBL/GenBank/DDBJ whole genome shotgun (WGS) entry which is preliminary data.</text>
</comment>
<evidence type="ECO:0000256" key="11">
    <source>
        <dbReference type="ARBA" id="ARBA00041373"/>
    </source>
</evidence>
<dbReference type="PANTHER" id="PTHR42801:SF4">
    <property type="entry name" value="AHPC_TSA FAMILY PROTEIN"/>
    <property type="match status" value="1"/>
</dbReference>
<name>A0A7Y0F2N4_9BIFI</name>
<dbReference type="GO" id="GO:0005737">
    <property type="term" value="C:cytoplasm"/>
    <property type="evidence" value="ECO:0007669"/>
    <property type="project" value="TreeGrafter"/>
</dbReference>
<evidence type="ECO:0000256" key="9">
    <source>
        <dbReference type="ARBA" id="ARBA00032824"/>
    </source>
</evidence>
<evidence type="ECO:0000256" key="6">
    <source>
        <dbReference type="ARBA" id="ARBA00023002"/>
    </source>
</evidence>
<evidence type="ECO:0000256" key="10">
    <source>
        <dbReference type="ARBA" id="ARBA00038489"/>
    </source>
</evidence>
<dbReference type="GO" id="GO:0008379">
    <property type="term" value="F:thioredoxin peroxidase activity"/>
    <property type="evidence" value="ECO:0007669"/>
    <property type="project" value="TreeGrafter"/>
</dbReference>
<dbReference type="PROSITE" id="PS51352">
    <property type="entry name" value="THIOREDOXIN_2"/>
    <property type="match status" value="1"/>
</dbReference>
<dbReference type="Gene3D" id="3.40.30.10">
    <property type="entry name" value="Glutaredoxin"/>
    <property type="match status" value="1"/>
</dbReference>
<keyword evidence="4" id="KW-0575">Peroxidase</keyword>
<feature type="domain" description="Thioredoxin" evidence="14">
    <location>
        <begin position="24"/>
        <end position="197"/>
    </location>
</feature>
<feature type="compositionally biased region" description="Basic and acidic residues" evidence="13">
    <location>
        <begin position="12"/>
        <end position="26"/>
    </location>
</feature>
<evidence type="ECO:0000256" key="2">
    <source>
        <dbReference type="ARBA" id="ARBA00011245"/>
    </source>
</evidence>
<keyword evidence="6" id="KW-0560">Oxidoreductase</keyword>
<dbReference type="EMBL" id="JAAIIH010000012">
    <property type="protein sequence ID" value="NMN00929.1"/>
    <property type="molecule type" value="Genomic_DNA"/>
</dbReference>
<evidence type="ECO:0000256" key="5">
    <source>
        <dbReference type="ARBA" id="ARBA00022862"/>
    </source>
</evidence>
<dbReference type="RefSeq" id="WP_169276008.1">
    <property type="nucleotide sequence ID" value="NZ_JAAIIH010000012.1"/>
</dbReference>
<keyword evidence="8" id="KW-0676">Redox-active center</keyword>
<dbReference type="InterPro" id="IPR013766">
    <property type="entry name" value="Thioredoxin_domain"/>
</dbReference>
<dbReference type="CDD" id="cd03017">
    <property type="entry name" value="PRX_BCP"/>
    <property type="match status" value="1"/>
</dbReference>
<evidence type="ECO:0000256" key="12">
    <source>
        <dbReference type="ARBA" id="ARBA00049091"/>
    </source>
</evidence>
<dbReference type="PANTHER" id="PTHR42801">
    <property type="entry name" value="THIOREDOXIN-DEPENDENT PEROXIDE REDUCTASE"/>
    <property type="match status" value="1"/>
</dbReference>
<dbReference type="Pfam" id="PF00578">
    <property type="entry name" value="AhpC-TSA"/>
    <property type="match status" value="1"/>
</dbReference>
<evidence type="ECO:0000256" key="4">
    <source>
        <dbReference type="ARBA" id="ARBA00022559"/>
    </source>
</evidence>
<evidence type="ECO:0000256" key="1">
    <source>
        <dbReference type="ARBA" id="ARBA00003330"/>
    </source>
</evidence>
<dbReference type="FunFam" id="3.40.30.10:FF:000007">
    <property type="entry name" value="Thioredoxin-dependent thiol peroxidase"/>
    <property type="match status" value="1"/>
</dbReference>
<comment type="catalytic activity">
    <reaction evidence="12">
        <text>a hydroperoxide + [thioredoxin]-dithiol = an alcohol + [thioredoxin]-disulfide + H2O</text>
        <dbReference type="Rhea" id="RHEA:62620"/>
        <dbReference type="Rhea" id="RHEA-COMP:10698"/>
        <dbReference type="Rhea" id="RHEA-COMP:10700"/>
        <dbReference type="ChEBI" id="CHEBI:15377"/>
        <dbReference type="ChEBI" id="CHEBI:29950"/>
        <dbReference type="ChEBI" id="CHEBI:30879"/>
        <dbReference type="ChEBI" id="CHEBI:35924"/>
        <dbReference type="ChEBI" id="CHEBI:50058"/>
        <dbReference type="EC" id="1.11.1.24"/>
    </reaction>
</comment>
<evidence type="ECO:0000256" key="13">
    <source>
        <dbReference type="SAM" id="MobiDB-lite"/>
    </source>
</evidence>
<keyword evidence="16" id="KW-1185">Reference proteome</keyword>
<keyword evidence="7" id="KW-1015">Disulfide bond</keyword>
<comment type="subunit">
    <text evidence="2">Monomer.</text>
</comment>
<comment type="similarity">
    <text evidence="10">Belongs to the peroxiredoxin family. BCP/PrxQ subfamily.</text>
</comment>
<evidence type="ECO:0000313" key="16">
    <source>
        <dbReference type="Proteomes" id="UP000588277"/>
    </source>
</evidence>
<evidence type="ECO:0000259" key="14">
    <source>
        <dbReference type="PROSITE" id="PS51352"/>
    </source>
</evidence>
<accession>A0A7Y0F2N4</accession>
<feature type="region of interest" description="Disordered" evidence="13">
    <location>
        <begin position="1"/>
        <end position="61"/>
    </location>
</feature>
<feature type="compositionally biased region" description="Polar residues" evidence="13">
    <location>
        <begin position="1"/>
        <end position="10"/>
    </location>
</feature>
<dbReference type="GO" id="GO:0034599">
    <property type="term" value="P:cellular response to oxidative stress"/>
    <property type="evidence" value="ECO:0007669"/>
    <property type="project" value="TreeGrafter"/>
</dbReference>
<dbReference type="InterPro" id="IPR036249">
    <property type="entry name" value="Thioredoxin-like_sf"/>
</dbReference>
<organism evidence="15 16">
    <name type="scientific">Bifidobacterium moraviense</name>
    <dbReference type="NCBI Taxonomy" id="2675323"/>
    <lineage>
        <taxon>Bacteria</taxon>
        <taxon>Bacillati</taxon>
        <taxon>Actinomycetota</taxon>
        <taxon>Actinomycetes</taxon>
        <taxon>Bifidobacteriales</taxon>
        <taxon>Bifidobacteriaceae</taxon>
        <taxon>Bifidobacterium</taxon>
    </lineage>
</organism>
<dbReference type="GO" id="GO:0045454">
    <property type="term" value="P:cell redox homeostasis"/>
    <property type="evidence" value="ECO:0007669"/>
    <property type="project" value="TreeGrafter"/>
</dbReference>
<protein>
    <recommendedName>
        <fullName evidence="3">thioredoxin-dependent peroxiredoxin</fullName>
        <ecNumber evidence="3">1.11.1.24</ecNumber>
    </recommendedName>
    <alternativeName>
        <fullName evidence="11">Bacterioferritin comigratory protein</fullName>
    </alternativeName>
    <alternativeName>
        <fullName evidence="9">Thioredoxin peroxidase</fullName>
    </alternativeName>
</protein>
<dbReference type="EC" id="1.11.1.24" evidence="3"/>
<sequence length="197" mass="21471">MSSTEPNTAISHPDHPETELPRRLEAGETAPDFVLPAVVPAQSDGTDDAAQSDATQRHADREVSLSEVLAQGRRVVLYFYPAAMTPGCTTEACDFRDNLNRLSAAGVTVLGVSKDPLARLRRFAERDHLTFPLLSDPDLALHRAYGAWGEKKLYGKVHVGVIRSTFVIEPDGRIAIARYNVRAKGHVASLMKALDLA</sequence>
<comment type="function">
    <text evidence="1">Thiol-specific peroxidase that catalyzes the reduction of hydrogen peroxide and organic hydroperoxides to water and alcohols, respectively. Plays a role in cell protection against oxidative stress by detoxifying peroxides and as sensor of hydrogen peroxide-mediated signaling events.</text>
</comment>
<dbReference type="AlphaFoldDB" id="A0A7Y0F2N4"/>
<evidence type="ECO:0000256" key="3">
    <source>
        <dbReference type="ARBA" id="ARBA00013017"/>
    </source>
</evidence>
<evidence type="ECO:0000256" key="8">
    <source>
        <dbReference type="ARBA" id="ARBA00023284"/>
    </source>
</evidence>
<proteinExistence type="inferred from homology"/>
<reference evidence="15 16" key="1">
    <citation type="submission" date="2020-02" db="EMBL/GenBank/DDBJ databases">
        <title>Characterization of phylogenetic diversity of novel bifidobacterial species isolated in Czech ZOOs.</title>
        <authorList>
            <person name="Lugli G.A."/>
            <person name="Vera N.B."/>
            <person name="Ventura M."/>
        </authorList>
    </citation>
    <scope>NUCLEOTIDE SEQUENCE [LARGE SCALE GENOMIC DNA]</scope>
    <source>
        <strain evidence="15 16">DSM 109958</strain>
    </source>
</reference>
<evidence type="ECO:0000313" key="15">
    <source>
        <dbReference type="EMBL" id="NMN00929.1"/>
    </source>
</evidence>
<keyword evidence="5" id="KW-0049">Antioxidant</keyword>
<evidence type="ECO:0000256" key="7">
    <source>
        <dbReference type="ARBA" id="ARBA00023157"/>
    </source>
</evidence>
<dbReference type="SUPFAM" id="SSF52833">
    <property type="entry name" value="Thioredoxin-like"/>
    <property type="match status" value="1"/>
</dbReference>
<gene>
    <name evidence="15" type="ORF">G1C96_1510</name>
</gene>
<dbReference type="InterPro" id="IPR000866">
    <property type="entry name" value="AhpC/TSA"/>
</dbReference>